<evidence type="ECO:0000256" key="2">
    <source>
        <dbReference type="SAM" id="MobiDB-lite"/>
    </source>
</evidence>
<proteinExistence type="predicted"/>
<dbReference type="OrthoDB" id="333551at2759"/>
<dbReference type="GO" id="GO:0005634">
    <property type="term" value="C:nucleus"/>
    <property type="evidence" value="ECO:0007669"/>
    <property type="project" value="TreeGrafter"/>
</dbReference>
<dbReference type="EMBL" id="AZST01000119">
    <property type="protein sequence ID" value="KEP52194.1"/>
    <property type="molecule type" value="Genomic_DNA"/>
</dbReference>
<keyword evidence="4" id="KW-1185">Reference proteome</keyword>
<feature type="region of interest" description="Disordered" evidence="2">
    <location>
        <begin position="160"/>
        <end position="181"/>
    </location>
</feature>
<feature type="region of interest" description="Disordered" evidence="2">
    <location>
        <begin position="96"/>
        <end position="148"/>
    </location>
</feature>
<evidence type="ECO:0000313" key="4">
    <source>
        <dbReference type="Proteomes" id="UP000027456"/>
    </source>
</evidence>
<dbReference type="PANTHER" id="PTHR15885:SF1">
    <property type="entry name" value="COILED-COIL DOMAIN-CONTAINING PROTEIN 174"/>
    <property type="match status" value="1"/>
</dbReference>
<gene>
    <name evidence="3" type="ORF">V565_049230</name>
</gene>
<organism evidence="3 4">
    <name type="scientific">Rhizoctonia solani 123E</name>
    <dbReference type="NCBI Taxonomy" id="1423351"/>
    <lineage>
        <taxon>Eukaryota</taxon>
        <taxon>Fungi</taxon>
        <taxon>Dikarya</taxon>
        <taxon>Basidiomycota</taxon>
        <taxon>Agaricomycotina</taxon>
        <taxon>Agaricomycetes</taxon>
        <taxon>Cantharellales</taxon>
        <taxon>Ceratobasidiaceae</taxon>
        <taxon>Rhizoctonia</taxon>
    </lineage>
</organism>
<comment type="caution">
    <text evidence="3">The sequence shown here is derived from an EMBL/GenBank/DDBJ whole genome shotgun (WGS) entry which is preliminary data.</text>
</comment>
<sequence length="355" mass="39377">MSKKQSVNAASFFDLKAELAKHEDAFAKSKLSSKGKVEPIVGGSKRPDQKKPTWARENKGVRDRARRDAELDQISRPTLESARAKLERKARLYEQLQKGKGAGLSEKQRESLLVDFDSRDSGNDTDSSEDGDRDESLVVPGRNEDDPVIEYEDEFGRIRTARRSEVPRDRLPENTNPFARSGNQALADDEATDCATSHLTNFVDGRATHFPVYEPSNERRAAIEASLIEEPLVDRYDASKDNRAAGAAFYQLSADEETRRKQLEDLKQARVDTAIARVEVDAGLSPEDLGLHDSGSTKVTSRAVEKRRQELEARRKMLDAKRRKMLGPDATVGGSGAEDFLASLEKELLSTSAAS</sequence>
<dbReference type="PANTHER" id="PTHR15885">
    <property type="entry name" value="COILED-COIL DOMAIN-CONTAINING PROTEIN 174"/>
    <property type="match status" value="1"/>
</dbReference>
<evidence type="ECO:0000256" key="1">
    <source>
        <dbReference type="ARBA" id="ARBA00023054"/>
    </source>
</evidence>
<dbReference type="InterPro" id="IPR025066">
    <property type="entry name" value="CCDC174-like"/>
</dbReference>
<accession>A0A074RYX5</accession>
<dbReference type="HOGENOM" id="CLU_721907_0_0_1"/>
<keyword evidence="1" id="KW-0175">Coiled coil</keyword>
<evidence type="ECO:0000313" key="3">
    <source>
        <dbReference type="EMBL" id="KEP52194.1"/>
    </source>
</evidence>
<dbReference type="STRING" id="1423351.A0A074RYX5"/>
<feature type="compositionally biased region" description="Basic and acidic residues" evidence="2">
    <location>
        <begin position="45"/>
        <end position="70"/>
    </location>
</feature>
<feature type="compositionally biased region" description="Basic and acidic residues" evidence="2">
    <location>
        <begin position="160"/>
        <end position="172"/>
    </location>
</feature>
<dbReference type="Pfam" id="PF13300">
    <property type="entry name" value="DUF4078"/>
    <property type="match status" value="1"/>
</dbReference>
<protein>
    <submittedName>
        <fullName evidence="3">DUF4078 domain protein</fullName>
    </submittedName>
</protein>
<dbReference type="AlphaFoldDB" id="A0A074RYX5"/>
<feature type="region of interest" description="Disordered" evidence="2">
    <location>
        <begin position="285"/>
        <end position="309"/>
    </location>
</feature>
<feature type="compositionally biased region" description="Basic and acidic residues" evidence="2">
    <location>
        <begin position="106"/>
        <end position="122"/>
    </location>
</feature>
<reference evidence="3 4" key="1">
    <citation type="submission" date="2013-12" db="EMBL/GenBank/DDBJ databases">
        <authorList>
            <person name="Cubeta M."/>
            <person name="Pakala S."/>
            <person name="Fedorova N."/>
            <person name="Thomas E."/>
            <person name="Dean R."/>
            <person name="Jabaji S."/>
            <person name="Neate S."/>
            <person name="Toda T."/>
            <person name="Tavantzis S."/>
            <person name="Vilgalys R."/>
            <person name="Bharathan N."/>
            <person name="Pakala S."/>
            <person name="Losada L.S."/>
            <person name="Zafar N."/>
            <person name="Nierman W."/>
        </authorList>
    </citation>
    <scope>NUCLEOTIDE SEQUENCE [LARGE SCALE GENOMIC DNA]</scope>
    <source>
        <strain evidence="3 4">123E</strain>
    </source>
</reference>
<dbReference type="Proteomes" id="UP000027456">
    <property type="component" value="Unassembled WGS sequence"/>
</dbReference>
<name>A0A074RYX5_9AGAM</name>
<feature type="region of interest" description="Disordered" evidence="2">
    <location>
        <begin position="25"/>
        <end position="82"/>
    </location>
</feature>